<dbReference type="InterPro" id="IPR024445">
    <property type="entry name" value="Tnp_ISXO2-like"/>
</dbReference>
<sequence length="218" mass="25012">MLAILWWSREYPVTDMALKTEMTETAACAIYQWLREVCSTRFLTMPMVLGGNGVIVQIDESLFCHKPKNQIERPPTDDMWVFGMVDTSHEQALGYMQIVPDRRAATLLPIIEAHVANGSVIPSDEWRAYRQVSLLRPVRSHGTVNHSVTFVDPITGVHTQHIESYWNRATLKLKRMKGCHGDQVPGNLDELMWRERFGKTSTDTWNNIIRDIATQYPV</sequence>
<accession>A0A1X7V2N5</accession>
<dbReference type="PANTHER" id="PTHR47163:SF2">
    <property type="entry name" value="SI:DKEY-17M8.2"/>
    <property type="match status" value="1"/>
</dbReference>
<dbReference type="InterPro" id="IPR053164">
    <property type="entry name" value="IS1016-like_transposase"/>
</dbReference>
<dbReference type="InParanoid" id="A0A1X7V2N5"/>
<proteinExistence type="predicted"/>
<dbReference type="eggNOG" id="ENOG502S2X3">
    <property type="taxonomic scope" value="Eukaryota"/>
</dbReference>
<dbReference type="OrthoDB" id="10062329at2759"/>
<dbReference type="Pfam" id="PF12762">
    <property type="entry name" value="DDE_Tnp_IS1595"/>
    <property type="match status" value="1"/>
</dbReference>
<evidence type="ECO:0000313" key="2">
    <source>
        <dbReference type="EnsemblMetazoa" id="Aqu2.1.34515_001"/>
    </source>
</evidence>
<evidence type="ECO:0000259" key="1">
    <source>
        <dbReference type="SMART" id="SM01126"/>
    </source>
</evidence>
<dbReference type="PANTHER" id="PTHR47163">
    <property type="entry name" value="DDE_TNP_IS1595 DOMAIN-CONTAINING PROTEIN"/>
    <property type="match status" value="1"/>
</dbReference>
<feature type="domain" description="ISXO2-like transposase" evidence="1">
    <location>
        <begin position="48"/>
        <end position="196"/>
    </location>
</feature>
<name>A0A1X7V2N5_AMPQE</name>
<reference evidence="2" key="1">
    <citation type="submission" date="2017-05" db="UniProtKB">
        <authorList>
            <consortium name="EnsemblMetazoa"/>
        </authorList>
    </citation>
    <scope>IDENTIFICATION</scope>
</reference>
<dbReference type="EnsemblMetazoa" id="Aqu2.1.34515_001">
    <property type="protein sequence ID" value="Aqu2.1.34515_001"/>
    <property type="gene ID" value="Aqu2.1.34515"/>
</dbReference>
<protein>
    <recommendedName>
        <fullName evidence="1">ISXO2-like transposase domain-containing protein</fullName>
    </recommendedName>
</protein>
<dbReference type="AlphaFoldDB" id="A0A1X7V2N5"/>
<dbReference type="STRING" id="400682.A0A1X7V2N5"/>
<dbReference type="SMART" id="SM01126">
    <property type="entry name" value="DDE_Tnp_IS1595"/>
    <property type="match status" value="1"/>
</dbReference>
<organism evidence="2">
    <name type="scientific">Amphimedon queenslandica</name>
    <name type="common">Sponge</name>
    <dbReference type="NCBI Taxonomy" id="400682"/>
    <lineage>
        <taxon>Eukaryota</taxon>
        <taxon>Metazoa</taxon>
        <taxon>Porifera</taxon>
        <taxon>Demospongiae</taxon>
        <taxon>Heteroscleromorpha</taxon>
        <taxon>Haplosclerida</taxon>
        <taxon>Niphatidae</taxon>
        <taxon>Amphimedon</taxon>
    </lineage>
</organism>